<gene>
    <name evidence="9" type="ORF">Ptr86124_002875</name>
</gene>
<evidence type="ECO:0000256" key="1">
    <source>
        <dbReference type="ARBA" id="ARBA00005614"/>
    </source>
</evidence>
<reference evidence="10" key="1">
    <citation type="journal article" date="2022" name="Microb. Genom.">
        <title>A global pangenome for the wheat fungal pathogen Pyrenophora tritici-repentis and prediction of effector protein structural homology.</title>
        <authorList>
            <person name="Moolhuijzen P.M."/>
            <person name="See P.T."/>
            <person name="Shi G."/>
            <person name="Powell H.R."/>
            <person name="Cockram J."/>
            <person name="Jorgensen L.N."/>
            <person name="Benslimane H."/>
            <person name="Strelkov S.E."/>
            <person name="Turner J."/>
            <person name="Liu Z."/>
            <person name="Moffat C.S."/>
        </authorList>
    </citation>
    <scope>NUCLEOTIDE SEQUENCE [LARGE SCALE GENOMIC DNA]</scope>
</reference>
<evidence type="ECO:0000256" key="5">
    <source>
        <dbReference type="PROSITE-ProRule" id="PRU00520"/>
    </source>
</evidence>
<evidence type="ECO:0000256" key="3">
    <source>
        <dbReference type="ARBA" id="ARBA00022801"/>
    </source>
</evidence>
<dbReference type="GO" id="GO:0003998">
    <property type="term" value="F:acylphosphatase activity"/>
    <property type="evidence" value="ECO:0007669"/>
    <property type="project" value="UniProtKB-EC"/>
</dbReference>
<dbReference type="Gene3D" id="3.30.70.100">
    <property type="match status" value="1"/>
</dbReference>
<dbReference type="EC" id="3.6.1.7" evidence="2 5"/>
<feature type="region of interest" description="Disordered" evidence="7">
    <location>
        <begin position="89"/>
        <end position="115"/>
    </location>
</feature>
<organism evidence="9 10">
    <name type="scientific">Pyrenophora tritici-repentis</name>
    <dbReference type="NCBI Taxonomy" id="45151"/>
    <lineage>
        <taxon>Eukaryota</taxon>
        <taxon>Fungi</taxon>
        <taxon>Dikarya</taxon>
        <taxon>Ascomycota</taxon>
        <taxon>Pezizomycotina</taxon>
        <taxon>Dothideomycetes</taxon>
        <taxon>Pleosporomycetidae</taxon>
        <taxon>Pleosporales</taxon>
        <taxon>Pleosporineae</taxon>
        <taxon>Pleosporaceae</taxon>
        <taxon>Pyrenophora</taxon>
    </lineage>
</organism>
<dbReference type="PROSITE" id="PS00150">
    <property type="entry name" value="ACYLPHOSPHATASE_1"/>
    <property type="match status" value="1"/>
</dbReference>
<sequence length="115" mass="12335">MSAKRIQYKVEGRVQGVNFRSFTQKQARSIGITGFVTNASDGSDSLFSYKGVRQSNLESATDTGISQVQGEAQGSEDKINEFVQHLNKGPPAASVSKVDQSDISAKSGESSFNVQ</sequence>
<feature type="active site" evidence="5">
    <location>
        <position position="38"/>
    </location>
</feature>
<evidence type="ECO:0000313" key="10">
    <source>
        <dbReference type="Proteomes" id="UP000249757"/>
    </source>
</evidence>
<dbReference type="SUPFAM" id="SSF54975">
    <property type="entry name" value="Acylphosphatase/BLUF domain-like"/>
    <property type="match status" value="1"/>
</dbReference>
<proteinExistence type="inferred from homology"/>
<keyword evidence="10" id="KW-1185">Reference proteome</keyword>
<dbReference type="InterPro" id="IPR020456">
    <property type="entry name" value="Acylphosphatase"/>
</dbReference>
<dbReference type="InterPro" id="IPR017968">
    <property type="entry name" value="Acylphosphatase_CS"/>
</dbReference>
<dbReference type="EMBL" id="NRDI02000003">
    <property type="protein sequence ID" value="KAI1517574.1"/>
    <property type="molecule type" value="Genomic_DNA"/>
</dbReference>
<protein>
    <recommendedName>
        <fullName evidence="2 5">acylphosphatase</fullName>
        <ecNumber evidence="2 5">3.6.1.7</ecNumber>
    </recommendedName>
</protein>
<dbReference type="PANTHER" id="PTHR10029:SF3">
    <property type="entry name" value="ACYLPHOSPHATASE-RELATED"/>
    <property type="match status" value="1"/>
</dbReference>
<dbReference type="InterPro" id="IPR036046">
    <property type="entry name" value="Acylphosphatase-like_dom_sf"/>
</dbReference>
<dbReference type="InterPro" id="IPR001792">
    <property type="entry name" value="Acylphosphatase-like_dom"/>
</dbReference>
<evidence type="ECO:0000256" key="7">
    <source>
        <dbReference type="SAM" id="MobiDB-lite"/>
    </source>
</evidence>
<dbReference type="PANTHER" id="PTHR10029">
    <property type="entry name" value="ACYLPHOSPHATASE"/>
    <property type="match status" value="1"/>
</dbReference>
<evidence type="ECO:0000256" key="4">
    <source>
        <dbReference type="ARBA" id="ARBA00047645"/>
    </source>
</evidence>
<name>A0A922SYK9_9PLEO</name>
<feature type="active site" evidence="5">
    <location>
        <position position="20"/>
    </location>
</feature>
<comment type="catalytic activity">
    <reaction evidence="4 5">
        <text>an acyl phosphate + H2O = a carboxylate + phosphate + H(+)</text>
        <dbReference type="Rhea" id="RHEA:14965"/>
        <dbReference type="ChEBI" id="CHEBI:15377"/>
        <dbReference type="ChEBI" id="CHEBI:15378"/>
        <dbReference type="ChEBI" id="CHEBI:29067"/>
        <dbReference type="ChEBI" id="CHEBI:43474"/>
        <dbReference type="ChEBI" id="CHEBI:59918"/>
        <dbReference type="EC" id="3.6.1.7"/>
    </reaction>
</comment>
<evidence type="ECO:0000256" key="6">
    <source>
        <dbReference type="RuleBase" id="RU004168"/>
    </source>
</evidence>
<feature type="domain" description="Acylphosphatase-like" evidence="8">
    <location>
        <begin position="5"/>
        <end position="115"/>
    </location>
</feature>
<dbReference type="Proteomes" id="UP000249757">
    <property type="component" value="Unassembled WGS sequence"/>
</dbReference>
<dbReference type="OrthoDB" id="7961613at2759"/>
<comment type="caution">
    <text evidence="9">The sequence shown here is derived from an EMBL/GenBank/DDBJ whole genome shotgun (WGS) entry which is preliminary data.</text>
</comment>
<accession>A0A922SYK9</accession>
<evidence type="ECO:0000256" key="2">
    <source>
        <dbReference type="ARBA" id="ARBA00012150"/>
    </source>
</evidence>
<evidence type="ECO:0000259" key="8">
    <source>
        <dbReference type="PROSITE" id="PS51160"/>
    </source>
</evidence>
<dbReference type="Pfam" id="PF00708">
    <property type="entry name" value="Acylphosphatase"/>
    <property type="match status" value="2"/>
</dbReference>
<feature type="compositionally biased region" description="Polar residues" evidence="7">
    <location>
        <begin position="97"/>
        <end position="115"/>
    </location>
</feature>
<keyword evidence="3 5" id="KW-0378">Hydrolase</keyword>
<evidence type="ECO:0000313" key="9">
    <source>
        <dbReference type="EMBL" id="KAI1517574.1"/>
    </source>
</evidence>
<dbReference type="AlphaFoldDB" id="A0A922SYK9"/>
<comment type="similarity">
    <text evidence="1 6">Belongs to the acylphosphatase family.</text>
</comment>
<dbReference type="PROSITE" id="PS51160">
    <property type="entry name" value="ACYLPHOSPHATASE_3"/>
    <property type="match status" value="1"/>
</dbReference>